<dbReference type="RefSeq" id="WP_125433691.1">
    <property type="nucleotide sequence ID" value="NZ_RWIS01000021.1"/>
</dbReference>
<keyword evidence="2 6" id="KW-0255">Endonuclease</keyword>
<evidence type="ECO:0000256" key="1">
    <source>
        <dbReference type="ARBA" id="ARBA00022722"/>
    </source>
</evidence>
<dbReference type="EC" id="3.1.-.-" evidence="6"/>
<evidence type="ECO:0000256" key="4">
    <source>
        <dbReference type="ARBA" id="ARBA00022801"/>
    </source>
</evidence>
<dbReference type="AlphaFoldDB" id="A0A3R9U6P2"/>
<keyword evidence="4 6" id="KW-0378">Hydrolase</keyword>
<dbReference type="EMBL" id="RWIS01000021">
    <property type="protein sequence ID" value="RSK23942.1"/>
    <property type="molecule type" value="Genomic_DNA"/>
</dbReference>
<evidence type="ECO:0000256" key="6">
    <source>
        <dbReference type="PIRNR" id="PIRNR018267"/>
    </source>
</evidence>
<keyword evidence="5 6" id="KW-0234">DNA repair</keyword>
<protein>
    <recommendedName>
        <fullName evidence="6">Very short patch repair endonuclease</fullName>
        <ecNumber evidence="6">3.1.-.-</ecNumber>
    </recommendedName>
</protein>
<evidence type="ECO:0000256" key="3">
    <source>
        <dbReference type="ARBA" id="ARBA00022763"/>
    </source>
</evidence>
<dbReference type="CDD" id="cd00221">
    <property type="entry name" value="Vsr"/>
    <property type="match status" value="1"/>
</dbReference>
<dbReference type="InterPro" id="IPR004603">
    <property type="entry name" value="DNA_mismatch_endonuc_vsr"/>
</dbReference>
<keyword evidence="8" id="KW-1185">Reference proteome</keyword>
<evidence type="ECO:0000313" key="7">
    <source>
        <dbReference type="EMBL" id="RSK23942.1"/>
    </source>
</evidence>
<dbReference type="InterPro" id="IPR011335">
    <property type="entry name" value="Restrct_endonuc-II-like"/>
</dbReference>
<dbReference type="GO" id="GO:0006298">
    <property type="term" value="P:mismatch repair"/>
    <property type="evidence" value="ECO:0007669"/>
    <property type="project" value="UniProtKB-UniRule"/>
</dbReference>
<comment type="caution">
    <text evidence="7">The sequence shown here is derived from an EMBL/GenBank/DDBJ whole genome shotgun (WGS) entry which is preliminary data.</text>
</comment>
<evidence type="ECO:0000313" key="8">
    <source>
        <dbReference type="Proteomes" id="UP000280066"/>
    </source>
</evidence>
<comment type="function">
    <text evidence="6">May nick specific sequences that contain T:G mispairs resulting from m5C-deamination.</text>
</comment>
<dbReference type="OrthoDB" id="9801520at2"/>
<keyword evidence="3 6" id="KW-0227">DNA damage</keyword>
<dbReference type="GO" id="GO:0004519">
    <property type="term" value="F:endonuclease activity"/>
    <property type="evidence" value="ECO:0007669"/>
    <property type="project" value="UniProtKB-KW"/>
</dbReference>
<proteinExistence type="inferred from homology"/>
<comment type="similarity">
    <text evidence="6">Belongs to the vsr family.</text>
</comment>
<dbReference type="PIRSF" id="PIRSF018267">
    <property type="entry name" value="VSR_endonuc"/>
    <property type="match status" value="1"/>
</dbReference>
<organism evidence="7 8">
    <name type="scientific">Hymenobacter metallilatus</name>
    <dbReference type="NCBI Taxonomy" id="2493666"/>
    <lineage>
        <taxon>Bacteria</taxon>
        <taxon>Pseudomonadati</taxon>
        <taxon>Bacteroidota</taxon>
        <taxon>Cytophagia</taxon>
        <taxon>Cytophagales</taxon>
        <taxon>Hymenobacteraceae</taxon>
        <taxon>Hymenobacter</taxon>
    </lineage>
</organism>
<dbReference type="Pfam" id="PF03852">
    <property type="entry name" value="Vsr"/>
    <property type="match status" value="1"/>
</dbReference>
<dbReference type="Gene3D" id="3.40.960.10">
    <property type="entry name" value="VSR Endonuclease"/>
    <property type="match status" value="1"/>
</dbReference>
<dbReference type="GO" id="GO:0016787">
    <property type="term" value="F:hydrolase activity"/>
    <property type="evidence" value="ECO:0007669"/>
    <property type="project" value="UniProtKB-KW"/>
</dbReference>
<sequence length="148" mass="17074">MADTLSIVERSKLMSSVRTKDTNPEMLVRRYLHGQGFRYRLQDKQLPGKPDIVLTKHKTVIFIHGCFWHKHGPSCSKKARVPQSNTEFWEVKLASNVQRDRFVQDALQAAGWKVLVVWECELKRAHRGATLTRLTADILGNDEFWEAA</sequence>
<keyword evidence="1 6" id="KW-0540">Nuclease</keyword>
<evidence type="ECO:0000256" key="2">
    <source>
        <dbReference type="ARBA" id="ARBA00022759"/>
    </source>
</evidence>
<accession>A0A3R9U6P2</accession>
<dbReference type="SUPFAM" id="SSF52980">
    <property type="entry name" value="Restriction endonuclease-like"/>
    <property type="match status" value="1"/>
</dbReference>
<name>A0A3R9U6P2_9BACT</name>
<reference evidence="7 8" key="1">
    <citation type="submission" date="2018-12" db="EMBL/GenBank/DDBJ databases">
        <authorList>
            <person name="Feng G."/>
            <person name="Zhu H."/>
        </authorList>
    </citation>
    <scope>NUCLEOTIDE SEQUENCE [LARGE SCALE GENOMIC DNA]</scope>
    <source>
        <strain evidence="7 8">9PBR-2</strain>
    </source>
</reference>
<dbReference type="NCBIfam" id="TIGR00632">
    <property type="entry name" value="vsr"/>
    <property type="match status" value="1"/>
</dbReference>
<gene>
    <name evidence="7" type="primary">vsr</name>
    <name evidence="7" type="ORF">EI290_21380</name>
</gene>
<dbReference type="Proteomes" id="UP000280066">
    <property type="component" value="Unassembled WGS sequence"/>
</dbReference>
<evidence type="ECO:0000256" key="5">
    <source>
        <dbReference type="ARBA" id="ARBA00023204"/>
    </source>
</evidence>